<evidence type="ECO:0000256" key="1">
    <source>
        <dbReference type="ARBA" id="ARBA00022741"/>
    </source>
</evidence>
<proteinExistence type="predicted"/>
<sequence length="456" mass="51085">MMESVILFWVKYKSSHGSTPMVSRRLTFDEVMPHTKAVLTFKVPNPRSGQCPVYIDASIGLNRSPILNLKAADDYKDVALDDEVGFDAASASFTKYTAAIVLPKFGATFLLSTPQTSKWALCKGRCSLPAIMTPNQKRNCIILGKGYIGNVSMGLSEDSKSKGKSSLFFRSKPSGSFYLDQCHKPLRSRQPETLLALTEADRKVKAADAATETNTHGNQKLLHPFYVGIQGFFMTVASAVDSHCILQPCIWELSQIGDNEKVKLHFSKKAQGLIAQKAMVNNMGARGLTAILETILTGSMYEGVHKLTNGTKTKLSLISMDPEHARNEPVVVKNTPYYKPKITLETEVMKLNPPPRWQIPDESIEVFQTAVDTQFYYHFDPDMVEELVEEGSAMLSERLVFSSILISHRFITIVMGQNRYCRFAALYLLMRICLYKISRRSLDNTKLFREHKIVSA</sequence>
<evidence type="ECO:0000313" key="5">
    <source>
        <dbReference type="Proteomes" id="UP000245207"/>
    </source>
</evidence>
<dbReference type="Pfam" id="PF10431">
    <property type="entry name" value="ClpB_D2-small"/>
    <property type="match status" value="1"/>
</dbReference>
<dbReference type="Proteomes" id="UP000245207">
    <property type="component" value="Unassembled WGS sequence"/>
</dbReference>
<feature type="domain" description="Clp ATPase C-terminal" evidence="3">
    <location>
        <begin position="253"/>
        <end position="303"/>
    </location>
</feature>
<keyword evidence="5" id="KW-1185">Reference proteome</keyword>
<dbReference type="GO" id="GO:0005759">
    <property type="term" value="C:mitochondrial matrix"/>
    <property type="evidence" value="ECO:0007669"/>
    <property type="project" value="TreeGrafter"/>
</dbReference>
<dbReference type="InterPro" id="IPR050052">
    <property type="entry name" value="ATP-dep_Clp_protease_ClpX"/>
</dbReference>
<dbReference type="STRING" id="35608.A0A2U1MQM4"/>
<reference evidence="4 5" key="1">
    <citation type="journal article" date="2018" name="Mol. Plant">
        <title>The genome of Artemisia annua provides insight into the evolution of Asteraceae family and artemisinin biosynthesis.</title>
        <authorList>
            <person name="Shen Q."/>
            <person name="Zhang L."/>
            <person name="Liao Z."/>
            <person name="Wang S."/>
            <person name="Yan T."/>
            <person name="Shi P."/>
            <person name="Liu M."/>
            <person name="Fu X."/>
            <person name="Pan Q."/>
            <person name="Wang Y."/>
            <person name="Lv Z."/>
            <person name="Lu X."/>
            <person name="Zhang F."/>
            <person name="Jiang W."/>
            <person name="Ma Y."/>
            <person name="Chen M."/>
            <person name="Hao X."/>
            <person name="Li L."/>
            <person name="Tang Y."/>
            <person name="Lv G."/>
            <person name="Zhou Y."/>
            <person name="Sun X."/>
            <person name="Brodelius P.E."/>
            <person name="Rose J.K.C."/>
            <person name="Tang K."/>
        </authorList>
    </citation>
    <scope>NUCLEOTIDE SEQUENCE [LARGE SCALE GENOMIC DNA]</scope>
    <source>
        <strain evidence="5">cv. Huhao1</strain>
        <tissue evidence="4">Leaf</tissue>
    </source>
</reference>
<name>A0A2U1MQM4_ARTAN</name>
<dbReference type="AlphaFoldDB" id="A0A2U1MQM4"/>
<dbReference type="Gene3D" id="1.10.8.60">
    <property type="match status" value="1"/>
</dbReference>
<dbReference type="OrthoDB" id="1721884at2759"/>
<keyword evidence="2" id="KW-0067">ATP-binding</keyword>
<dbReference type="InterPro" id="IPR019489">
    <property type="entry name" value="Clp_ATPase_C"/>
</dbReference>
<comment type="caution">
    <text evidence="4">The sequence shown here is derived from an EMBL/GenBank/DDBJ whole genome shotgun (WGS) entry which is preliminary data.</text>
</comment>
<organism evidence="4 5">
    <name type="scientific">Artemisia annua</name>
    <name type="common">Sweet wormwood</name>
    <dbReference type="NCBI Taxonomy" id="35608"/>
    <lineage>
        <taxon>Eukaryota</taxon>
        <taxon>Viridiplantae</taxon>
        <taxon>Streptophyta</taxon>
        <taxon>Embryophyta</taxon>
        <taxon>Tracheophyta</taxon>
        <taxon>Spermatophyta</taxon>
        <taxon>Magnoliopsida</taxon>
        <taxon>eudicotyledons</taxon>
        <taxon>Gunneridae</taxon>
        <taxon>Pentapetalae</taxon>
        <taxon>asterids</taxon>
        <taxon>campanulids</taxon>
        <taxon>Asterales</taxon>
        <taxon>Asteraceae</taxon>
        <taxon>Asteroideae</taxon>
        <taxon>Anthemideae</taxon>
        <taxon>Artemisiinae</taxon>
        <taxon>Artemisia</taxon>
    </lineage>
</organism>
<dbReference type="EMBL" id="PKPP01004619">
    <property type="protein sequence ID" value="PWA63532.1"/>
    <property type="molecule type" value="Genomic_DNA"/>
</dbReference>
<protein>
    <submittedName>
        <fullName evidence="4">Porin domain, Eukaryotic porin/Tom40</fullName>
    </submittedName>
</protein>
<keyword evidence="1" id="KW-0547">Nucleotide-binding</keyword>
<evidence type="ECO:0000256" key="2">
    <source>
        <dbReference type="ARBA" id="ARBA00022840"/>
    </source>
</evidence>
<dbReference type="PANTHER" id="PTHR48102:SF7">
    <property type="entry name" value="ATP-DEPENDENT CLP PROTEASE ATP-BINDING SUBUNIT CLPX-LIKE, MITOCHONDRIAL"/>
    <property type="match status" value="1"/>
</dbReference>
<accession>A0A2U1MQM4</accession>
<dbReference type="PANTHER" id="PTHR48102">
    <property type="entry name" value="ATP-DEPENDENT CLP PROTEASE ATP-BINDING SUBUNIT CLPX-LIKE, MITOCHONDRIAL-RELATED"/>
    <property type="match status" value="1"/>
</dbReference>
<evidence type="ECO:0000259" key="3">
    <source>
        <dbReference type="Pfam" id="PF10431"/>
    </source>
</evidence>
<dbReference type="GO" id="GO:0051603">
    <property type="term" value="P:proteolysis involved in protein catabolic process"/>
    <property type="evidence" value="ECO:0007669"/>
    <property type="project" value="TreeGrafter"/>
</dbReference>
<dbReference type="GO" id="GO:0005524">
    <property type="term" value="F:ATP binding"/>
    <property type="evidence" value="ECO:0007669"/>
    <property type="project" value="UniProtKB-KW"/>
</dbReference>
<gene>
    <name evidence="4" type="ORF">CTI12_AA352420</name>
</gene>
<dbReference type="GO" id="GO:0016887">
    <property type="term" value="F:ATP hydrolysis activity"/>
    <property type="evidence" value="ECO:0007669"/>
    <property type="project" value="TreeGrafter"/>
</dbReference>
<evidence type="ECO:0000313" key="4">
    <source>
        <dbReference type="EMBL" id="PWA63532.1"/>
    </source>
</evidence>